<protein>
    <submittedName>
        <fullName evidence="2">SHOCT domain-containing protein</fullName>
    </submittedName>
</protein>
<keyword evidence="1" id="KW-0472">Membrane</keyword>
<proteinExistence type="predicted"/>
<keyword evidence="1" id="KW-1133">Transmembrane helix</keyword>
<sequence>MIMYEGYHFIGMHLAWWVFWATLIFWVFVTPYPIPGLRSKAKTPLELLKKKYASGKINKEEYLEKMHLL</sequence>
<dbReference type="EMBL" id="CP070608">
    <property type="protein sequence ID" value="QSE99392.1"/>
    <property type="molecule type" value="Genomic_DNA"/>
</dbReference>
<accession>A0A974WLE7</accession>
<evidence type="ECO:0000313" key="2">
    <source>
        <dbReference type="EMBL" id="QSE99392.1"/>
    </source>
</evidence>
<organism evidence="2 3">
    <name type="scientific">Fulvivirga lutea</name>
    <dbReference type="NCBI Taxonomy" id="2810512"/>
    <lineage>
        <taxon>Bacteria</taxon>
        <taxon>Pseudomonadati</taxon>
        <taxon>Bacteroidota</taxon>
        <taxon>Cytophagia</taxon>
        <taxon>Cytophagales</taxon>
        <taxon>Fulvivirgaceae</taxon>
        <taxon>Fulvivirga</taxon>
    </lineage>
</organism>
<feature type="transmembrane region" description="Helical" evidence="1">
    <location>
        <begin position="14"/>
        <end position="34"/>
    </location>
</feature>
<keyword evidence="1" id="KW-0812">Transmembrane</keyword>
<dbReference type="Proteomes" id="UP000662783">
    <property type="component" value="Chromosome"/>
</dbReference>
<reference evidence="2" key="1">
    <citation type="submission" date="2021-02" db="EMBL/GenBank/DDBJ databases">
        <title>Fulvivirga sp. S481 isolated from sea water.</title>
        <authorList>
            <person name="Bae S.S."/>
            <person name="Baek K."/>
        </authorList>
    </citation>
    <scope>NUCLEOTIDE SEQUENCE</scope>
    <source>
        <strain evidence="2">S481</strain>
    </source>
</reference>
<evidence type="ECO:0000313" key="3">
    <source>
        <dbReference type="Proteomes" id="UP000662783"/>
    </source>
</evidence>
<dbReference type="KEGG" id="fuv:JR347_12595"/>
<keyword evidence="3" id="KW-1185">Reference proteome</keyword>
<name>A0A974WLE7_9BACT</name>
<evidence type="ECO:0000256" key="1">
    <source>
        <dbReference type="SAM" id="Phobius"/>
    </source>
</evidence>
<gene>
    <name evidence="2" type="ORF">JR347_12595</name>
</gene>
<dbReference type="AlphaFoldDB" id="A0A974WLE7"/>